<keyword evidence="3" id="KW-1185">Reference proteome</keyword>
<comment type="caution">
    <text evidence="2">The sequence shown here is derived from an EMBL/GenBank/DDBJ whole genome shotgun (WGS) entry which is preliminary data.</text>
</comment>
<dbReference type="EMBL" id="JAVRFJ010000050">
    <property type="protein sequence ID" value="MDT0573406.1"/>
    <property type="molecule type" value="Genomic_DNA"/>
</dbReference>
<evidence type="ECO:0000256" key="1">
    <source>
        <dbReference type="SAM" id="Phobius"/>
    </source>
</evidence>
<dbReference type="RefSeq" id="WP_033525581.1">
    <property type="nucleotide sequence ID" value="NZ_JAVRFJ010000050.1"/>
</dbReference>
<protein>
    <recommendedName>
        <fullName evidence="4">DUF3185 family protein</fullName>
    </recommendedName>
</protein>
<evidence type="ECO:0000313" key="2">
    <source>
        <dbReference type="EMBL" id="MDT0573406.1"/>
    </source>
</evidence>
<reference evidence="2" key="1">
    <citation type="submission" date="2024-05" db="EMBL/GenBank/DDBJ databases">
        <title>30 novel species of actinomycetes from the DSMZ collection.</title>
        <authorList>
            <person name="Nouioui I."/>
        </authorList>
    </citation>
    <scope>NUCLEOTIDE SEQUENCE</scope>
    <source>
        <strain evidence="2">DSM 3412</strain>
    </source>
</reference>
<accession>A0ABU2ZAK5</accession>
<keyword evidence="1" id="KW-0472">Membrane</keyword>
<keyword evidence="1" id="KW-1133">Transmembrane helix</keyword>
<evidence type="ECO:0008006" key="4">
    <source>
        <dbReference type="Google" id="ProtNLM"/>
    </source>
</evidence>
<gene>
    <name evidence="2" type="ORF">RM704_39200</name>
</gene>
<feature type="transmembrane region" description="Helical" evidence="1">
    <location>
        <begin position="50"/>
        <end position="71"/>
    </location>
</feature>
<proteinExistence type="predicted"/>
<evidence type="ECO:0000313" key="3">
    <source>
        <dbReference type="Proteomes" id="UP001180737"/>
    </source>
</evidence>
<dbReference type="Proteomes" id="UP001180737">
    <property type="component" value="Unassembled WGS sequence"/>
</dbReference>
<organism evidence="2 3">
    <name type="scientific">Streptomyces gottesmaniae</name>
    <dbReference type="NCBI Taxonomy" id="3075518"/>
    <lineage>
        <taxon>Bacteria</taxon>
        <taxon>Bacillati</taxon>
        <taxon>Actinomycetota</taxon>
        <taxon>Actinomycetes</taxon>
        <taxon>Kitasatosporales</taxon>
        <taxon>Streptomycetaceae</taxon>
        <taxon>Streptomyces</taxon>
    </lineage>
</organism>
<name>A0ABU2ZAK5_9ACTN</name>
<keyword evidence="1" id="KW-0812">Transmembrane</keyword>
<sequence length="72" mass="7348">MRIFLSAFGILAGLGLIIYSKKFARAAIGQRNVFGRANASAGQSTVRTGPLIVGVFLIAIGVLAATGVVGVE</sequence>